<name>A0A422QUA0_9RHOB</name>
<evidence type="ECO:0000313" key="2">
    <source>
        <dbReference type="Proteomes" id="UP000238137"/>
    </source>
</evidence>
<protein>
    <submittedName>
        <fullName evidence="1">Uncharacterized protein</fullName>
    </submittedName>
</protein>
<gene>
    <name evidence="1" type="ORF">A7A09_016565</name>
</gene>
<dbReference type="Proteomes" id="UP000238137">
    <property type="component" value="Unassembled WGS sequence"/>
</dbReference>
<evidence type="ECO:0000313" key="1">
    <source>
        <dbReference type="EMBL" id="RNF33372.1"/>
    </source>
</evidence>
<dbReference type="EMBL" id="PXNQ02000011">
    <property type="protein sequence ID" value="RNF33372.1"/>
    <property type="molecule type" value="Genomic_DNA"/>
</dbReference>
<organism evidence="1 2">
    <name type="scientific">Paracoccus methylarcula</name>
    <dbReference type="NCBI Taxonomy" id="72022"/>
    <lineage>
        <taxon>Bacteria</taxon>
        <taxon>Pseudomonadati</taxon>
        <taxon>Pseudomonadota</taxon>
        <taxon>Alphaproteobacteria</taxon>
        <taxon>Rhodobacterales</taxon>
        <taxon>Paracoccaceae</taxon>
        <taxon>Paracoccus</taxon>
    </lineage>
</organism>
<keyword evidence="2" id="KW-1185">Reference proteome</keyword>
<proteinExistence type="predicted"/>
<comment type="caution">
    <text evidence="1">The sequence shown here is derived from an EMBL/GenBank/DDBJ whole genome shotgun (WGS) entry which is preliminary data.</text>
</comment>
<dbReference type="AlphaFoldDB" id="A0A422QUA0"/>
<reference evidence="1" key="1">
    <citation type="submission" date="2018-05" db="EMBL/GenBank/DDBJ databases">
        <title>Reclassification of Methylarcula marina and Methylarcula terricola as Paracoccus methylarcula sp.nov., comb.nov. and Paracoccus terricola comb.nov.</title>
        <authorList>
            <person name="Shmareva M.N."/>
            <person name="Doronina N.V."/>
            <person name="Vasilenko O.V."/>
            <person name="Tarlachkov S.V."/>
            <person name="Trotsenko Y.A."/>
        </authorList>
    </citation>
    <scope>NUCLEOTIDE SEQUENCE [LARGE SCALE GENOMIC DNA]</scope>
    <source>
        <strain evidence="1">VKM B-2159</strain>
    </source>
</reference>
<sequence length="120" mass="14360">MLLRLDVLREYIRDLLGDTYTQEQDAERLVRNWAGFLKHPRGFALAHRCDFEWEDAEGILRLDNEAVKEFGRIRQNDDKDRAKEKYRNNPVEVILPTVDEIESFFKVCQNRMQAAIEKYR</sequence>
<accession>A0A422QUA0</accession>